<feature type="transmembrane region" description="Helical" evidence="1">
    <location>
        <begin position="122"/>
        <end position="140"/>
    </location>
</feature>
<evidence type="ECO:0000256" key="1">
    <source>
        <dbReference type="SAM" id="Phobius"/>
    </source>
</evidence>
<feature type="transmembrane region" description="Helical" evidence="1">
    <location>
        <begin position="55"/>
        <end position="73"/>
    </location>
</feature>
<keyword evidence="1" id="KW-0472">Membrane</keyword>
<name>A0A2T2P5I0_CORCC</name>
<feature type="transmembrane region" description="Helical" evidence="1">
    <location>
        <begin position="189"/>
        <end position="206"/>
    </location>
</feature>
<keyword evidence="1" id="KW-0812">Transmembrane</keyword>
<dbReference type="AlphaFoldDB" id="A0A2T2P5I0"/>
<feature type="transmembrane region" description="Helical" evidence="1">
    <location>
        <begin position="226"/>
        <end position="245"/>
    </location>
</feature>
<accession>A0A2T2P5I0</accession>
<dbReference type="Proteomes" id="UP000240883">
    <property type="component" value="Unassembled WGS sequence"/>
</dbReference>
<reference evidence="2 3" key="1">
    <citation type="journal article" date="2018" name="Front. Microbiol.">
        <title>Genome-Wide Analysis of Corynespora cassiicola Leaf Fall Disease Putative Effectors.</title>
        <authorList>
            <person name="Lopez D."/>
            <person name="Ribeiro S."/>
            <person name="Label P."/>
            <person name="Fumanal B."/>
            <person name="Venisse J.S."/>
            <person name="Kohler A."/>
            <person name="de Oliveira R.R."/>
            <person name="Labutti K."/>
            <person name="Lipzen A."/>
            <person name="Lail K."/>
            <person name="Bauer D."/>
            <person name="Ohm R.A."/>
            <person name="Barry K.W."/>
            <person name="Spatafora J."/>
            <person name="Grigoriev I.V."/>
            <person name="Martin F.M."/>
            <person name="Pujade-Renaud V."/>
        </authorList>
    </citation>
    <scope>NUCLEOTIDE SEQUENCE [LARGE SCALE GENOMIC DNA]</scope>
    <source>
        <strain evidence="2 3">Philippines</strain>
    </source>
</reference>
<gene>
    <name evidence="2" type="ORF">BS50DRAFT_568569</name>
</gene>
<sequence length="312" mass="35735">MAIQVASITTLHNSAKGTVAYWQAVSTVVRAVSTLDIVASTLILLCLWILKQRSWYILLITLAASIISTYVFFDPRIMSVPDRLFEGPRQLNFTNKNTNPYSLCSVKLSGDSPRWHRMSTAWVFYLCVLILVFLIVDHIFSLRLPRAKDRPYFLSYSKFQRSLDRFVVQLRKRGKSVLSNAGRRRAYKLAYHFTLMGVIIACFYALGETYSGLNIYFQDTVETQDWSFGQVVSVAIWIPVVVDWLQLTFRGMESGSEYRIPHPYQVKRIDPSTSRPTTTLDFDSTTLERRNSIGLEEGAFVASTRRFATAEF</sequence>
<dbReference type="EMBL" id="KZ678129">
    <property type="protein sequence ID" value="PSN72977.1"/>
    <property type="molecule type" value="Genomic_DNA"/>
</dbReference>
<feature type="transmembrane region" description="Helical" evidence="1">
    <location>
        <begin position="28"/>
        <end position="50"/>
    </location>
</feature>
<proteinExistence type="predicted"/>
<evidence type="ECO:0000313" key="2">
    <source>
        <dbReference type="EMBL" id="PSN72977.1"/>
    </source>
</evidence>
<dbReference type="STRING" id="1448308.A0A2T2P5I0"/>
<keyword evidence="1" id="KW-1133">Transmembrane helix</keyword>
<evidence type="ECO:0000313" key="3">
    <source>
        <dbReference type="Proteomes" id="UP000240883"/>
    </source>
</evidence>
<organism evidence="2 3">
    <name type="scientific">Corynespora cassiicola Philippines</name>
    <dbReference type="NCBI Taxonomy" id="1448308"/>
    <lineage>
        <taxon>Eukaryota</taxon>
        <taxon>Fungi</taxon>
        <taxon>Dikarya</taxon>
        <taxon>Ascomycota</taxon>
        <taxon>Pezizomycotina</taxon>
        <taxon>Dothideomycetes</taxon>
        <taxon>Pleosporomycetidae</taxon>
        <taxon>Pleosporales</taxon>
        <taxon>Corynesporascaceae</taxon>
        <taxon>Corynespora</taxon>
    </lineage>
</organism>
<keyword evidence="3" id="KW-1185">Reference proteome</keyword>
<protein>
    <submittedName>
        <fullName evidence="2">Uncharacterized protein</fullName>
    </submittedName>
</protein>